<dbReference type="Gene3D" id="2.120.10.30">
    <property type="entry name" value="TolB, C-terminal domain"/>
    <property type="match status" value="2"/>
</dbReference>
<gene>
    <name evidence="1" type="ORF">PAC_17187</name>
</gene>
<dbReference type="SMART" id="SM00135">
    <property type="entry name" value="LY"/>
    <property type="match status" value="4"/>
</dbReference>
<proteinExistence type="predicted"/>
<dbReference type="OrthoDB" id="5958943at2759"/>
<dbReference type="InterPro" id="IPR011042">
    <property type="entry name" value="6-blade_b-propeller_TolB-like"/>
</dbReference>
<dbReference type="Proteomes" id="UP000184330">
    <property type="component" value="Unassembled WGS sequence"/>
</dbReference>
<protein>
    <submittedName>
        <fullName evidence="1">Related to 3-hydroxybutyryl-CoA dehydrogenase</fullName>
    </submittedName>
</protein>
<reference evidence="1 2" key="1">
    <citation type="submission" date="2016-03" db="EMBL/GenBank/DDBJ databases">
        <authorList>
            <person name="Ploux O."/>
        </authorList>
    </citation>
    <scope>NUCLEOTIDE SEQUENCE [LARGE SCALE GENOMIC DNA]</scope>
    <source>
        <strain evidence="1 2">UAMH 11012</strain>
    </source>
</reference>
<accession>A0A1L7XQQ6</accession>
<evidence type="ECO:0000313" key="2">
    <source>
        <dbReference type="Proteomes" id="UP000184330"/>
    </source>
</evidence>
<dbReference type="SUPFAM" id="SSF63825">
    <property type="entry name" value="YWTD domain"/>
    <property type="match status" value="1"/>
</dbReference>
<keyword evidence="2" id="KW-1185">Reference proteome</keyword>
<dbReference type="AlphaFoldDB" id="A0A1L7XQQ6"/>
<sequence length="307" mass="34027">MPQTRLYILDQGDSTDGDRNTQIGRIFTCLADGTEGYDLVKGLKSHPDGIAVCSNHKYIFWTNMGHPGPDGWTDSGSIQRCNLDGKNVVTIIEPGTATHTPKQLVIAEKSKKLYWCDREGMRVMRCDLDGNNVDTLIRNGDVNMAEHRGDYLRWCVGIAVDEGEGYIYWTQKGPPKGGKGKILRCPIDGVGENGEGVETLFEGLPEPIDLCLDLPAGMMYWTDRGDIPLGNTVNRARIPKKREKVTREILIRKLHEGIGLELDVKNRAMFITDLLGGVYKANLDGSHEQVLFPDLGTLTGITLAHFD</sequence>
<dbReference type="InterPro" id="IPR050778">
    <property type="entry name" value="Cueball_EGF_LRP_Nidogen"/>
</dbReference>
<dbReference type="PANTHER" id="PTHR46513">
    <property type="entry name" value="VITELLOGENIN RECEPTOR-LIKE PROTEIN-RELATED-RELATED"/>
    <property type="match status" value="1"/>
</dbReference>
<evidence type="ECO:0000313" key="1">
    <source>
        <dbReference type="EMBL" id="CZR67288.1"/>
    </source>
</evidence>
<dbReference type="EMBL" id="FJOG01000043">
    <property type="protein sequence ID" value="CZR67288.1"/>
    <property type="molecule type" value="Genomic_DNA"/>
</dbReference>
<dbReference type="InterPro" id="IPR000033">
    <property type="entry name" value="LDLR_classB_rpt"/>
</dbReference>
<name>A0A1L7XQQ6_9HELO</name>
<organism evidence="1 2">
    <name type="scientific">Phialocephala subalpina</name>
    <dbReference type="NCBI Taxonomy" id="576137"/>
    <lineage>
        <taxon>Eukaryota</taxon>
        <taxon>Fungi</taxon>
        <taxon>Dikarya</taxon>
        <taxon>Ascomycota</taxon>
        <taxon>Pezizomycotina</taxon>
        <taxon>Leotiomycetes</taxon>
        <taxon>Helotiales</taxon>
        <taxon>Mollisiaceae</taxon>
        <taxon>Phialocephala</taxon>
        <taxon>Phialocephala fortinii species complex</taxon>
    </lineage>
</organism>
<dbReference type="STRING" id="576137.A0A1L7XQQ6"/>